<feature type="transmembrane region" description="Helical" evidence="5">
    <location>
        <begin position="43"/>
        <end position="64"/>
    </location>
</feature>
<dbReference type="Pfam" id="PF13664">
    <property type="entry name" value="DUF4149"/>
    <property type="match status" value="1"/>
</dbReference>
<dbReference type="GO" id="GO:0016020">
    <property type="term" value="C:membrane"/>
    <property type="evidence" value="ECO:0007669"/>
    <property type="project" value="UniProtKB-SubCell"/>
</dbReference>
<comment type="subcellular location">
    <subcellularLocation>
        <location evidence="1">Membrane</location>
    </subcellularLocation>
</comment>
<protein>
    <submittedName>
        <fullName evidence="7">Uncharacterized protein DUF4149</fullName>
    </submittedName>
</protein>
<dbReference type="AlphaFoldDB" id="A0A4R7AX07"/>
<evidence type="ECO:0000256" key="4">
    <source>
        <dbReference type="ARBA" id="ARBA00023136"/>
    </source>
</evidence>
<feature type="transmembrane region" description="Helical" evidence="5">
    <location>
        <begin position="76"/>
        <end position="98"/>
    </location>
</feature>
<feature type="transmembrane region" description="Helical" evidence="5">
    <location>
        <begin position="118"/>
        <end position="139"/>
    </location>
</feature>
<feature type="domain" description="TMEM205-like" evidence="6">
    <location>
        <begin position="10"/>
        <end position="105"/>
    </location>
</feature>
<reference evidence="7 8" key="1">
    <citation type="submission" date="2019-03" db="EMBL/GenBank/DDBJ databases">
        <title>Genomic Encyclopedia of Type Strains, Phase III (KMG-III): the genomes of soil and plant-associated and newly described type strains.</title>
        <authorList>
            <person name="Whitman W."/>
        </authorList>
    </citation>
    <scope>NUCLEOTIDE SEQUENCE [LARGE SCALE GENOMIC DNA]</scope>
    <source>
        <strain evidence="7 8">CECT 8976</strain>
    </source>
</reference>
<dbReference type="Proteomes" id="UP000295611">
    <property type="component" value="Unassembled WGS sequence"/>
</dbReference>
<evidence type="ECO:0000313" key="7">
    <source>
        <dbReference type="EMBL" id="TDR70741.1"/>
    </source>
</evidence>
<dbReference type="InterPro" id="IPR025423">
    <property type="entry name" value="TMEM205-like"/>
</dbReference>
<proteinExistence type="predicted"/>
<accession>A0A4R7AX07</accession>
<comment type="caution">
    <text evidence="7">The sequence shown here is derived from an EMBL/GenBank/DDBJ whole genome shotgun (WGS) entry which is preliminary data.</text>
</comment>
<keyword evidence="4 5" id="KW-0472">Membrane</keyword>
<evidence type="ECO:0000256" key="1">
    <source>
        <dbReference type="ARBA" id="ARBA00004370"/>
    </source>
</evidence>
<dbReference type="OrthoDB" id="5797290at2"/>
<evidence type="ECO:0000313" key="8">
    <source>
        <dbReference type="Proteomes" id="UP000295611"/>
    </source>
</evidence>
<keyword evidence="3 5" id="KW-1133">Transmembrane helix</keyword>
<dbReference type="EMBL" id="SNZP01000021">
    <property type="protein sequence ID" value="TDR70741.1"/>
    <property type="molecule type" value="Genomic_DNA"/>
</dbReference>
<name>A0A4R7AX07_9NEIS</name>
<keyword evidence="2 5" id="KW-0812">Transmembrane</keyword>
<feature type="transmembrane region" description="Helical" evidence="5">
    <location>
        <begin position="12"/>
        <end position="31"/>
    </location>
</feature>
<evidence type="ECO:0000256" key="2">
    <source>
        <dbReference type="ARBA" id="ARBA00022692"/>
    </source>
</evidence>
<evidence type="ECO:0000259" key="6">
    <source>
        <dbReference type="Pfam" id="PF13664"/>
    </source>
</evidence>
<evidence type="ECO:0000256" key="5">
    <source>
        <dbReference type="SAM" id="Phobius"/>
    </source>
</evidence>
<sequence>MDGLRAVAKTFWIGGMWAIGILVTPALFALLDRTSAGMVAGRLFQSIAWVGLVCGTFLLVHIIWREGVRGLKSAAFWLVFAMLVCTVINQFAVSPIIANLKQHMNHAAEGLFGGGFGTWHAISSLIYLLQSLMGLVFVVKADGGK</sequence>
<evidence type="ECO:0000256" key="3">
    <source>
        <dbReference type="ARBA" id="ARBA00022989"/>
    </source>
</evidence>
<keyword evidence="8" id="KW-1185">Reference proteome</keyword>
<dbReference type="RefSeq" id="WP_133684114.1">
    <property type="nucleotide sequence ID" value="NZ_SNZP01000021.1"/>
</dbReference>
<gene>
    <name evidence="7" type="ORF">DFP86_12117</name>
</gene>
<organism evidence="7 8">
    <name type="scientific">Paludibacterium purpuratum</name>
    <dbReference type="NCBI Taxonomy" id="1144873"/>
    <lineage>
        <taxon>Bacteria</taxon>
        <taxon>Pseudomonadati</taxon>
        <taxon>Pseudomonadota</taxon>
        <taxon>Betaproteobacteria</taxon>
        <taxon>Neisseriales</taxon>
        <taxon>Chromobacteriaceae</taxon>
        <taxon>Paludibacterium</taxon>
    </lineage>
</organism>